<dbReference type="PIRSF" id="PIRSF012666">
    <property type="entry name" value="UCP012666"/>
    <property type="match status" value="1"/>
</dbReference>
<gene>
    <name evidence="3" type="ORF">FM110_00505</name>
</gene>
<keyword evidence="4" id="KW-1185">Reference proteome</keyword>
<dbReference type="InterPro" id="IPR050141">
    <property type="entry name" value="GCL_type2/YbdK_subfam"/>
</dbReference>
<dbReference type="RefSeq" id="WP_087101631.1">
    <property type="nucleotide sequence ID" value="NZ_FWFG01000007.1"/>
</dbReference>
<dbReference type="InterPro" id="IPR016602">
    <property type="entry name" value="UCP012666"/>
</dbReference>
<dbReference type="EMBL" id="FWFG01000007">
    <property type="protein sequence ID" value="SLM87889.1"/>
    <property type="molecule type" value="Genomic_DNA"/>
</dbReference>
<name>A0A1X6WUR3_9MICO</name>
<evidence type="ECO:0000313" key="4">
    <source>
        <dbReference type="Proteomes" id="UP000195981"/>
    </source>
</evidence>
<dbReference type="AlphaFoldDB" id="A0A1X6WUR3"/>
<reference evidence="3 4" key="1">
    <citation type="submission" date="2017-02" db="EMBL/GenBank/DDBJ databases">
        <authorList>
            <person name="Peterson S.W."/>
        </authorList>
    </citation>
    <scope>NUCLEOTIDE SEQUENCE [LARGE SCALE GENOMIC DNA]</scope>
    <source>
        <strain evidence="3 4">CIP104813</strain>
    </source>
</reference>
<evidence type="ECO:0000256" key="2">
    <source>
        <dbReference type="SAM" id="MobiDB-lite"/>
    </source>
</evidence>
<dbReference type="PANTHER" id="PTHR36510:SF3">
    <property type="entry name" value="CONSERVED PROTEIN"/>
    <property type="match status" value="1"/>
</dbReference>
<protein>
    <recommendedName>
        <fullName evidence="5">Glutamate--cysteine ligase</fullName>
    </recommendedName>
</protein>
<dbReference type="Gene3D" id="3.30.590.20">
    <property type="match status" value="1"/>
</dbReference>
<evidence type="ECO:0008006" key="5">
    <source>
        <dbReference type="Google" id="ProtNLM"/>
    </source>
</evidence>
<dbReference type="InterPro" id="IPR014746">
    <property type="entry name" value="Gln_synth/guanido_kin_cat_dom"/>
</dbReference>
<dbReference type="OrthoDB" id="240589at2"/>
<dbReference type="PANTHER" id="PTHR36510">
    <property type="entry name" value="GLUTAMATE--CYSTEINE LIGASE 2-RELATED"/>
    <property type="match status" value="1"/>
</dbReference>
<feature type="region of interest" description="Disordered" evidence="2">
    <location>
        <begin position="475"/>
        <end position="498"/>
    </location>
</feature>
<dbReference type="SUPFAM" id="SSF55931">
    <property type="entry name" value="Glutamine synthetase/guanido kinase"/>
    <property type="match status" value="1"/>
</dbReference>
<proteinExistence type="predicted"/>
<evidence type="ECO:0000313" key="3">
    <source>
        <dbReference type="EMBL" id="SLM87889.1"/>
    </source>
</evidence>
<sequence length="498" mass="55769">MGREVGRTEYTRSQRTRYRRELRRHLDVFETYLDHAEFRDEGTIGVELEMSLVDADERPALTAEQVLATLDDEEWVHEIGAFNLETNLPVMSLEGDGLRRLEDDLAARLARAEAAASAHGTHVVAVGHLPTLDEELLNDPSWRAPGSRYEVLDAAVLDARGEPVHLRIDGESGGIDAEFDSVAPEAACTSMQLHLQMAPESFAAAWNAAQAIAGPQAALAANSPFLLGKRLWHETRIPAFQQAIDSRPPEYAAQGVRPRVWFGERWITSMFDLFEENVRYFPAIIPESREMAEEPLLTEGAAPRLHELMLHNGTVWRWNRPIYDPGTDLPHLRLENRLLPGGPSPIDMAADAAFFYGSVHFLMSERRPLWSRMSFEGAREAFEACARRGIDTRVRWPRLGSVPVSDLLVQQLIPRAMEGLRDIGADADVVERCEEVLQGRAATRRTGARWQIDTVAALERSGMDRRAALAAMTRRYREGQASGRPVHEWPLPDRPAGA</sequence>
<organism evidence="3 4">
    <name type="scientific">Brachybacterium nesterenkovii</name>
    <dbReference type="NCBI Taxonomy" id="47847"/>
    <lineage>
        <taxon>Bacteria</taxon>
        <taxon>Bacillati</taxon>
        <taxon>Actinomycetota</taxon>
        <taxon>Actinomycetes</taxon>
        <taxon>Micrococcales</taxon>
        <taxon>Dermabacteraceae</taxon>
        <taxon>Brachybacterium</taxon>
    </lineage>
</organism>
<evidence type="ECO:0000256" key="1">
    <source>
        <dbReference type="ARBA" id="ARBA00048819"/>
    </source>
</evidence>
<dbReference type="Pfam" id="PF04107">
    <property type="entry name" value="GCS2"/>
    <property type="match status" value="1"/>
</dbReference>
<comment type="catalytic activity">
    <reaction evidence="1">
        <text>L-cysteine + L-glutamate + ATP = gamma-L-glutamyl-L-cysteine + ADP + phosphate + H(+)</text>
        <dbReference type="Rhea" id="RHEA:13285"/>
        <dbReference type="ChEBI" id="CHEBI:15378"/>
        <dbReference type="ChEBI" id="CHEBI:29985"/>
        <dbReference type="ChEBI" id="CHEBI:30616"/>
        <dbReference type="ChEBI" id="CHEBI:35235"/>
        <dbReference type="ChEBI" id="CHEBI:43474"/>
        <dbReference type="ChEBI" id="CHEBI:58173"/>
        <dbReference type="ChEBI" id="CHEBI:456216"/>
        <dbReference type="EC" id="6.3.2.2"/>
    </reaction>
</comment>
<dbReference type="Proteomes" id="UP000195981">
    <property type="component" value="Unassembled WGS sequence"/>
</dbReference>
<accession>A0A1X6WUR3</accession>
<dbReference type="GO" id="GO:0016879">
    <property type="term" value="F:ligase activity, forming carbon-nitrogen bonds"/>
    <property type="evidence" value="ECO:0007669"/>
    <property type="project" value="TreeGrafter"/>
</dbReference>
<dbReference type="InterPro" id="IPR006336">
    <property type="entry name" value="GCS2"/>
</dbReference>